<dbReference type="PANTHER" id="PTHR10343">
    <property type="entry name" value="5'-AMP-ACTIVATED PROTEIN KINASE , BETA SUBUNIT"/>
    <property type="match status" value="1"/>
</dbReference>
<feature type="non-terminal residue" evidence="3">
    <location>
        <position position="74"/>
    </location>
</feature>
<dbReference type="SUPFAM" id="SSF81296">
    <property type="entry name" value="E set domains"/>
    <property type="match status" value="1"/>
</dbReference>
<dbReference type="EMBL" id="KZ613960">
    <property type="protein sequence ID" value="PMD32098.1"/>
    <property type="molecule type" value="Genomic_DNA"/>
</dbReference>
<dbReference type="GO" id="GO:0005634">
    <property type="term" value="C:nucleus"/>
    <property type="evidence" value="ECO:0007669"/>
    <property type="project" value="TreeGrafter"/>
</dbReference>
<protein>
    <submittedName>
        <fullName evidence="3">Carbohydrate-binding module family 48 protein</fullName>
    </submittedName>
</protein>
<dbReference type="AlphaFoldDB" id="A0A2J6R0Q5"/>
<dbReference type="GO" id="GO:0031588">
    <property type="term" value="C:nucleotide-activated protein kinase complex"/>
    <property type="evidence" value="ECO:0007669"/>
    <property type="project" value="TreeGrafter"/>
</dbReference>
<dbReference type="Pfam" id="PF16561">
    <property type="entry name" value="AMPK1_CBM"/>
    <property type="match status" value="1"/>
</dbReference>
<dbReference type="InterPro" id="IPR014756">
    <property type="entry name" value="Ig_E-set"/>
</dbReference>
<evidence type="ECO:0000259" key="2">
    <source>
        <dbReference type="Pfam" id="PF16561"/>
    </source>
</evidence>
<dbReference type="GO" id="GO:0005737">
    <property type="term" value="C:cytoplasm"/>
    <property type="evidence" value="ECO:0007669"/>
    <property type="project" value="TreeGrafter"/>
</dbReference>
<evidence type="ECO:0000313" key="4">
    <source>
        <dbReference type="Proteomes" id="UP000235786"/>
    </source>
</evidence>
<reference evidence="3 4" key="1">
    <citation type="submission" date="2016-04" db="EMBL/GenBank/DDBJ databases">
        <title>A degradative enzymes factory behind the ericoid mycorrhizal symbiosis.</title>
        <authorList>
            <consortium name="DOE Joint Genome Institute"/>
            <person name="Martino E."/>
            <person name="Morin E."/>
            <person name="Grelet G."/>
            <person name="Kuo A."/>
            <person name="Kohler A."/>
            <person name="Daghino S."/>
            <person name="Barry K."/>
            <person name="Choi C."/>
            <person name="Cichocki N."/>
            <person name="Clum A."/>
            <person name="Copeland A."/>
            <person name="Hainaut M."/>
            <person name="Haridas S."/>
            <person name="Labutti K."/>
            <person name="Lindquist E."/>
            <person name="Lipzen A."/>
            <person name="Khouja H.-R."/>
            <person name="Murat C."/>
            <person name="Ohm R."/>
            <person name="Olson A."/>
            <person name="Spatafora J."/>
            <person name="Veneault-Fourrey C."/>
            <person name="Henrissat B."/>
            <person name="Grigoriev I."/>
            <person name="Martin F."/>
            <person name="Perotto S."/>
        </authorList>
    </citation>
    <scope>NUCLEOTIDE SEQUENCE [LARGE SCALE GENOMIC DNA]</scope>
    <source>
        <strain evidence="3 4">F</strain>
    </source>
</reference>
<dbReference type="PANTHER" id="PTHR10343:SF81">
    <property type="entry name" value="CRUCIFORM DNA-RECOGNIZING PROTEIN 1-RELATED"/>
    <property type="match status" value="1"/>
</dbReference>
<feature type="domain" description="AMP-activated protein kinase glycogen-binding" evidence="2">
    <location>
        <begin position="1"/>
        <end position="73"/>
    </location>
</feature>
<dbReference type="GO" id="GO:0007165">
    <property type="term" value="P:signal transduction"/>
    <property type="evidence" value="ECO:0007669"/>
    <property type="project" value="TreeGrafter"/>
</dbReference>
<dbReference type="OrthoDB" id="5873279at2759"/>
<name>A0A2J6R0Q5_HYAVF</name>
<dbReference type="InterPro" id="IPR032640">
    <property type="entry name" value="AMPK1_CBM"/>
</dbReference>
<comment type="similarity">
    <text evidence="1">Belongs to the CRP1/MDG1 family.</text>
</comment>
<dbReference type="InterPro" id="IPR050827">
    <property type="entry name" value="CRP1_MDG1_kinase"/>
</dbReference>
<dbReference type="Gene3D" id="2.60.40.10">
    <property type="entry name" value="Immunoglobulins"/>
    <property type="match status" value="1"/>
</dbReference>
<dbReference type="STRING" id="1149755.A0A2J6R0Q5"/>
<dbReference type="GO" id="GO:0019901">
    <property type="term" value="F:protein kinase binding"/>
    <property type="evidence" value="ECO:0007669"/>
    <property type="project" value="TreeGrafter"/>
</dbReference>
<accession>A0A2J6R0Q5</accession>
<feature type="non-terminal residue" evidence="3">
    <location>
        <position position="1"/>
    </location>
</feature>
<sequence length="74" mass="8757">FRWEHPAQEVYVTGTFDNWSKSEKLVRNGDVFEKKVVLPLKKIYYKFVVDGFWATKHTNPQEKDAYGNLSNFLT</sequence>
<proteinExistence type="inferred from homology"/>
<gene>
    <name evidence="3" type="ORF">L207DRAFT_389884</name>
</gene>
<keyword evidence="4" id="KW-1185">Reference proteome</keyword>
<evidence type="ECO:0000256" key="1">
    <source>
        <dbReference type="ARBA" id="ARBA00038216"/>
    </source>
</evidence>
<organism evidence="3 4">
    <name type="scientific">Hyaloscypha variabilis (strain UAMH 11265 / GT02V1 / F)</name>
    <name type="common">Meliniomyces variabilis</name>
    <dbReference type="NCBI Taxonomy" id="1149755"/>
    <lineage>
        <taxon>Eukaryota</taxon>
        <taxon>Fungi</taxon>
        <taxon>Dikarya</taxon>
        <taxon>Ascomycota</taxon>
        <taxon>Pezizomycotina</taxon>
        <taxon>Leotiomycetes</taxon>
        <taxon>Helotiales</taxon>
        <taxon>Hyaloscyphaceae</taxon>
        <taxon>Hyaloscypha</taxon>
        <taxon>Hyaloscypha variabilis</taxon>
    </lineage>
</organism>
<dbReference type="CDD" id="cd02859">
    <property type="entry name" value="E_set_AMPKbeta_like_N"/>
    <property type="match status" value="1"/>
</dbReference>
<dbReference type="Proteomes" id="UP000235786">
    <property type="component" value="Unassembled WGS sequence"/>
</dbReference>
<evidence type="ECO:0000313" key="3">
    <source>
        <dbReference type="EMBL" id="PMD32098.1"/>
    </source>
</evidence>
<dbReference type="InterPro" id="IPR013783">
    <property type="entry name" value="Ig-like_fold"/>
</dbReference>